<proteinExistence type="inferred from homology"/>
<keyword evidence="6" id="KW-0564">Palmitate</keyword>
<comment type="caution">
    <text evidence="10">The sequence shown here is derived from an EMBL/GenBank/DDBJ whole genome shotgun (WGS) entry which is preliminary data.</text>
</comment>
<evidence type="ECO:0000259" key="9">
    <source>
        <dbReference type="Pfam" id="PF25198"/>
    </source>
</evidence>
<dbReference type="NCBIfam" id="TIGR02887">
    <property type="entry name" value="spore_ger_x_C"/>
    <property type="match status" value="1"/>
</dbReference>
<evidence type="ECO:0000313" key="10">
    <source>
        <dbReference type="EMBL" id="OKP87704.1"/>
    </source>
</evidence>
<feature type="domain" description="Spore germination GerAC-like C-terminal" evidence="8">
    <location>
        <begin position="232"/>
        <end position="395"/>
    </location>
</feature>
<comment type="similarity">
    <text evidence="2">Belongs to the GerABKC lipoprotein family.</text>
</comment>
<evidence type="ECO:0000256" key="3">
    <source>
        <dbReference type="ARBA" id="ARBA00022544"/>
    </source>
</evidence>
<dbReference type="Proteomes" id="UP000186058">
    <property type="component" value="Unassembled WGS sequence"/>
</dbReference>
<dbReference type="InterPro" id="IPR057336">
    <property type="entry name" value="GerAC_N"/>
</dbReference>
<dbReference type="PANTHER" id="PTHR35789:SF1">
    <property type="entry name" value="SPORE GERMINATION PROTEIN B3"/>
    <property type="match status" value="1"/>
</dbReference>
<keyword evidence="5" id="KW-0472">Membrane</keyword>
<keyword evidence="11" id="KW-1185">Reference proteome</keyword>
<reference evidence="10 11" key="1">
    <citation type="submission" date="2016-03" db="EMBL/GenBank/DDBJ databases">
        <authorList>
            <person name="Sant'Anna F.H."/>
            <person name="Ambrosini A."/>
            <person name="Souza R."/>
            <person name="Bach E."/>
            <person name="Fernandes G."/>
            <person name="Balsanelli E."/>
            <person name="Baura V.A."/>
            <person name="Souza E.M."/>
            <person name="Passaglia L."/>
        </authorList>
    </citation>
    <scope>NUCLEOTIDE SEQUENCE [LARGE SCALE GENOMIC DNA]</scope>
    <source>
        <strain evidence="10 11">P26E</strain>
    </source>
</reference>
<dbReference type="InterPro" id="IPR046953">
    <property type="entry name" value="Spore_GerAC-like_C"/>
</dbReference>
<evidence type="ECO:0000256" key="5">
    <source>
        <dbReference type="ARBA" id="ARBA00023136"/>
    </source>
</evidence>
<dbReference type="Pfam" id="PF25198">
    <property type="entry name" value="Spore_GerAC_N"/>
    <property type="match status" value="1"/>
</dbReference>
<evidence type="ECO:0000313" key="11">
    <source>
        <dbReference type="Proteomes" id="UP000186058"/>
    </source>
</evidence>
<dbReference type="PROSITE" id="PS51257">
    <property type="entry name" value="PROKAR_LIPOPROTEIN"/>
    <property type="match status" value="1"/>
</dbReference>
<name>A0ABX3EPS6_9BACL</name>
<keyword evidence="3" id="KW-0309">Germination</keyword>
<dbReference type="EMBL" id="LVWI01000034">
    <property type="protein sequence ID" value="OKP87704.1"/>
    <property type="molecule type" value="Genomic_DNA"/>
</dbReference>
<comment type="subcellular location">
    <subcellularLocation>
        <location evidence="1">Membrane</location>
        <topology evidence="1">Lipid-anchor</topology>
    </subcellularLocation>
</comment>
<keyword evidence="4" id="KW-0732">Signal</keyword>
<sequence length="407" mass="44945">MDPKKGRTFSLLLFALLGPLLLSGCWERKELNEMAFILAMGLDKAESGYKVTMQEVIPSAISSQTVGGSGGGGVPVVVSSFTVPTIYEADRKHSLISSRSGYKGHIRVLVIGEELARAGIAETLDVLNRSREPRNDYYVMVAKGTTAEEVLKVLTPLDKIPANKLFSAMDKAYKESAKTVAVPLYQFIEDMIYEGVNPVLAGVEVSGSANEGSKKSNLDESTPKTILRYHSVAVFKRDKMIGWLSDNEAIGYNYITNKVVKSSGPIPGDDGRPIVIEALHTSTKRKVKVIGGEPHIYIHVKAECNIEEVESRDNLESEKVITKLVKKTEERIISRMKSAVEQINEDYNADIMGFGQLIYRAKPKVWARLRQQKGDDYLKSLPIHYSASVSITRIGVTDKSFIGDIKE</sequence>
<dbReference type="PANTHER" id="PTHR35789">
    <property type="entry name" value="SPORE GERMINATION PROTEIN B3"/>
    <property type="match status" value="1"/>
</dbReference>
<evidence type="ECO:0000259" key="8">
    <source>
        <dbReference type="Pfam" id="PF05504"/>
    </source>
</evidence>
<protein>
    <submittedName>
        <fullName evidence="10">Spore gernimation protein GerC</fullName>
    </submittedName>
</protein>
<evidence type="ECO:0000256" key="7">
    <source>
        <dbReference type="ARBA" id="ARBA00023288"/>
    </source>
</evidence>
<gene>
    <name evidence="10" type="ORF">A3844_09855</name>
</gene>
<dbReference type="InterPro" id="IPR008844">
    <property type="entry name" value="Spore_GerAC-like"/>
</dbReference>
<dbReference type="Gene3D" id="3.30.300.210">
    <property type="entry name" value="Nutrient germinant receptor protein C, domain 3"/>
    <property type="match status" value="1"/>
</dbReference>
<evidence type="ECO:0000256" key="1">
    <source>
        <dbReference type="ARBA" id="ARBA00004635"/>
    </source>
</evidence>
<dbReference type="Pfam" id="PF05504">
    <property type="entry name" value="Spore_GerAC"/>
    <property type="match status" value="1"/>
</dbReference>
<organism evidence="10 11">
    <name type="scientific">Paenibacillus helianthi</name>
    <dbReference type="NCBI Taxonomy" id="1349432"/>
    <lineage>
        <taxon>Bacteria</taxon>
        <taxon>Bacillati</taxon>
        <taxon>Bacillota</taxon>
        <taxon>Bacilli</taxon>
        <taxon>Bacillales</taxon>
        <taxon>Paenibacillaceae</taxon>
        <taxon>Paenibacillus</taxon>
    </lineage>
</organism>
<feature type="domain" description="Spore germination protein N-terminal" evidence="9">
    <location>
        <begin position="28"/>
        <end position="204"/>
    </location>
</feature>
<evidence type="ECO:0000256" key="6">
    <source>
        <dbReference type="ARBA" id="ARBA00023139"/>
    </source>
</evidence>
<keyword evidence="7" id="KW-0449">Lipoprotein</keyword>
<evidence type="ECO:0000256" key="2">
    <source>
        <dbReference type="ARBA" id="ARBA00007886"/>
    </source>
</evidence>
<accession>A0ABX3EPS6</accession>
<dbReference type="InterPro" id="IPR038501">
    <property type="entry name" value="Spore_GerAC_C_sf"/>
</dbReference>
<evidence type="ECO:0000256" key="4">
    <source>
        <dbReference type="ARBA" id="ARBA00022729"/>
    </source>
</evidence>
<dbReference type="RefSeq" id="WP_074083931.1">
    <property type="nucleotide sequence ID" value="NZ_LVWI01000034.1"/>
</dbReference>